<evidence type="ECO:0000256" key="5">
    <source>
        <dbReference type="PROSITE-ProRule" id="PRU00309"/>
    </source>
</evidence>
<protein>
    <submittedName>
        <fullName evidence="7">Putative LOC101234274 [Hydra vulgaris]</fullName>
    </submittedName>
</protein>
<keyword evidence="1" id="KW-0479">Metal-binding</keyword>
<organism evidence="7">
    <name type="scientific">Lepeophtheirus salmonis</name>
    <name type="common">Salmon louse</name>
    <name type="synonym">Caligus salmonis</name>
    <dbReference type="NCBI Taxonomy" id="72036"/>
    <lineage>
        <taxon>Eukaryota</taxon>
        <taxon>Metazoa</taxon>
        <taxon>Ecdysozoa</taxon>
        <taxon>Arthropoda</taxon>
        <taxon>Crustacea</taxon>
        <taxon>Multicrustacea</taxon>
        <taxon>Hexanauplia</taxon>
        <taxon>Copepoda</taxon>
        <taxon>Siphonostomatoida</taxon>
        <taxon>Caligidae</taxon>
        <taxon>Lepeophtheirus</taxon>
    </lineage>
</organism>
<dbReference type="GO" id="GO:0008270">
    <property type="term" value="F:zinc ion binding"/>
    <property type="evidence" value="ECO:0007669"/>
    <property type="project" value="UniProtKB-KW"/>
</dbReference>
<dbReference type="EMBL" id="HACA01022244">
    <property type="protein sequence ID" value="CDW39605.1"/>
    <property type="molecule type" value="Transcribed_RNA"/>
</dbReference>
<evidence type="ECO:0000313" key="7">
    <source>
        <dbReference type="EMBL" id="CDW39605.1"/>
    </source>
</evidence>
<dbReference type="SMART" id="SM00692">
    <property type="entry name" value="DM3"/>
    <property type="match status" value="1"/>
</dbReference>
<dbReference type="InterPro" id="IPR006612">
    <property type="entry name" value="THAP_Znf"/>
</dbReference>
<feature type="domain" description="THAP-type" evidence="6">
    <location>
        <begin position="1"/>
        <end position="97"/>
    </location>
</feature>
<dbReference type="AlphaFoldDB" id="A0A0K2UNI0"/>
<dbReference type="PROSITE" id="PS50950">
    <property type="entry name" value="ZF_THAP"/>
    <property type="match status" value="1"/>
</dbReference>
<reference evidence="7" key="1">
    <citation type="submission" date="2014-05" db="EMBL/GenBank/DDBJ databases">
        <authorList>
            <person name="Chronopoulou M."/>
        </authorList>
    </citation>
    <scope>NUCLEOTIDE SEQUENCE</scope>
    <source>
        <tissue evidence="7">Whole organism</tissue>
    </source>
</reference>
<dbReference type="SMART" id="SM00980">
    <property type="entry name" value="THAP"/>
    <property type="match status" value="1"/>
</dbReference>
<evidence type="ECO:0000256" key="4">
    <source>
        <dbReference type="ARBA" id="ARBA00023125"/>
    </source>
</evidence>
<dbReference type="PANTHER" id="PTHR46927">
    <property type="entry name" value="AGAP005574-PA"/>
    <property type="match status" value="1"/>
</dbReference>
<sequence>MPSTCCAPMCRTGYPGTPKDDDVFFHRLPLKNIPLLHCWIKAIHRKDFEPNKHSRLCSKHFKQEDYKAIRTDSNPYRKKPVILIRRNLKIDAVPSIFDRVPAKHPETRQTRRTTASVSPTRFKKEKNPRLKAEVPYFEEKEILSLLDIKKKIKLSHLPSGTHLIKRKDNLLFCFIEGTIPQIHQSLQIFDNLTFKLCNQNTIITQDKYNHICQSEKIETVSQVQNLIAFAKSLSIDITAKSKLEQCTTVLSTIENEENNFQRKIDFIAEQLDLLSKPERTRQFSIQFLAMCILWESCSPSLYKRLVYEDCFCMPSISYLRNLTGPLNPSTEIPSSSTNSYLKQRLELLPPEHRKGILIFDEVYSSQRIEFISGKLYGSETPTGTILCFMIRSVTYNYNDVVAMVPVFTLNSKIIKNWTMEAIKMITKLGFDVVGLVCDGYASNIEFYNKELCHGALQSSIENPYSPGNRLFLLFDTVHLFKKIYSNFLNKKTLVLPSFREKNEDEEKNFTASLDHIFQLHEIEDELQLNKKVLATNSIEKVQVNLAELFFSPSTINGLLKYSPENPDWCHTSSFLEIINKFWNITSVRIPKSGFIERREERKFITINQRQNLDFLRNFLNWLLSWETLPFCYKNGLTKDTFMTAIHTTSSIIELSEYLLDVKGLKFVCLGNITSDPIELHFGQYKQLSGIDYYLNCRQFVKTEKIIRLKVLINSCKLNLSEFFYDLKEENDDSYEKDMHEIKSILDFYSFASSNFSINELQVNLMFFVSGYIASSIVDIFQIKNCDCINFLISDELITKNIEFSDDDSHILLKSFQNQMDRGRLKKASDLIYLTTLHAHHLNELIFASSQAKMILLSSPNPRNLFIKLFIDLMKNGECIIPLGLKCKRKHIFEDYASHVAFNFFNFSNKNKLNESDNIITQMSKKRSSTFHNPTDKKIVKLSSES</sequence>
<dbReference type="Gene3D" id="6.20.210.20">
    <property type="entry name" value="THAP domain"/>
    <property type="match status" value="1"/>
</dbReference>
<dbReference type="PANTHER" id="PTHR46927:SF3">
    <property type="entry name" value="THAP-TYPE DOMAIN-CONTAINING PROTEIN"/>
    <property type="match status" value="1"/>
</dbReference>
<dbReference type="Pfam" id="PF21787">
    <property type="entry name" value="TNP-like_RNaseH_N"/>
    <property type="match status" value="1"/>
</dbReference>
<evidence type="ECO:0000256" key="2">
    <source>
        <dbReference type="ARBA" id="ARBA00022771"/>
    </source>
</evidence>
<proteinExistence type="predicted"/>
<dbReference type="OrthoDB" id="5988927at2759"/>
<keyword evidence="2 5" id="KW-0863">Zinc-finger</keyword>
<evidence type="ECO:0000259" key="6">
    <source>
        <dbReference type="PROSITE" id="PS50950"/>
    </source>
</evidence>
<dbReference type="InterPro" id="IPR052224">
    <property type="entry name" value="THAP_domain_protein"/>
</dbReference>
<dbReference type="OMA" id="YRVACIV"/>
<dbReference type="InterPro" id="IPR038441">
    <property type="entry name" value="THAP_Znf_sf"/>
</dbReference>
<name>A0A0K2UNI0_LEPSM</name>
<dbReference type="Pfam" id="PF05485">
    <property type="entry name" value="THAP"/>
    <property type="match status" value="1"/>
</dbReference>
<keyword evidence="4 5" id="KW-0238">DNA-binding</keyword>
<evidence type="ECO:0000256" key="3">
    <source>
        <dbReference type="ARBA" id="ARBA00022833"/>
    </source>
</evidence>
<keyword evidence="3" id="KW-0862">Zinc</keyword>
<accession>A0A0K2UNI0</accession>
<dbReference type="SUPFAM" id="SSF57716">
    <property type="entry name" value="Glucocorticoid receptor-like (DNA-binding domain)"/>
    <property type="match status" value="1"/>
</dbReference>
<evidence type="ECO:0000256" key="1">
    <source>
        <dbReference type="ARBA" id="ARBA00022723"/>
    </source>
</evidence>
<dbReference type="InterPro" id="IPR048365">
    <property type="entry name" value="TNP-like_RNaseH_N"/>
</dbReference>
<dbReference type="GO" id="GO:0003677">
    <property type="term" value="F:DNA binding"/>
    <property type="evidence" value="ECO:0007669"/>
    <property type="project" value="UniProtKB-UniRule"/>
</dbReference>